<dbReference type="RefSeq" id="XP_001732193.1">
    <property type="nucleotide sequence ID" value="XM_001732141.1"/>
</dbReference>
<dbReference type="PANTHER" id="PTHR13318">
    <property type="entry name" value="PARTNER OF PAIRED, ISOFORM B-RELATED"/>
    <property type="match status" value="1"/>
</dbReference>
<keyword evidence="2" id="KW-1185">Reference proteome</keyword>
<evidence type="ECO:0000313" key="1">
    <source>
        <dbReference type="EMBL" id="EDP44979.1"/>
    </source>
</evidence>
<dbReference type="InterPro" id="IPR001611">
    <property type="entry name" value="Leu-rich_rpt"/>
</dbReference>
<organism evidence="1 2">
    <name type="scientific">Malassezia globosa (strain ATCC MYA-4612 / CBS 7966)</name>
    <name type="common">Dandruff-associated fungus</name>
    <dbReference type="NCBI Taxonomy" id="425265"/>
    <lineage>
        <taxon>Eukaryota</taxon>
        <taxon>Fungi</taxon>
        <taxon>Dikarya</taxon>
        <taxon>Basidiomycota</taxon>
        <taxon>Ustilaginomycotina</taxon>
        <taxon>Malasseziomycetes</taxon>
        <taxon>Malasseziales</taxon>
        <taxon>Malasseziaceae</taxon>
        <taxon>Malassezia</taxon>
    </lineage>
</organism>
<protein>
    <recommendedName>
        <fullName evidence="3">F-box domain-containing protein</fullName>
    </recommendedName>
</protein>
<dbReference type="EMBL" id="AAYY01000002">
    <property type="protein sequence ID" value="EDP44979.1"/>
    <property type="molecule type" value="Genomic_DNA"/>
</dbReference>
<dbReference type="Proteomes" id="UP000008837">
    <property type="component" value="Unassembled WGS sequence"/>
</dbReference>
<dbReference type="GO" id="GO:0019005">
    <property type="term" value="C:SCF ubiquitin ligase complex"/>
    <property type="evidence" value="ECO:0007669"/>
    <property type="project" value="TreeGrafter"/>
</dbReference>
<dbReference type="PANTHER" id="PTHR13318:SF190">
    <property type="entry name" value="PARTNER OF PAIRED, ISOFORM B"/>
    <property type="match status" value="1"/>
</dbReference>
<dbReference type="OrthoDB" id="550575at2759"/>
<dbReference type="GO" id="GO:0031146">
    <property type="term" value="P:SCF-dependent proteasomal ubiquitin-dependent protein catabolic process"/>
    <property type="evidence" value="ECO:0007669"/>
    <property type="project" value="TreeGrafter"/>
</dbReference>
<sequence>MPPSLADEFFDQICLHSPWALTKDVFSQYFLPSVGTASQLPRVRTRLFFPASLPLFSQDVKCAPLMLATLAGSLALAADAYALTWQIRSLELHGLTRLPSSSIMRLLKAPANFQQAWRLHRVSLPGCLAVDDATISTLAQATGPTLQYLDITLTSITAHSLVVLGEACSSLSTLRLAWCEQLTEESTSHAVSEAIAKCANARQPRIPFQNLQNLDVSHTPIGDVGVSGLLRLCSGQLTSLDVSYTHVAESGTLDVLEMSLQLGGAKSLSKVLHLGLSGLCVHAVSLVAFLHAWLAYPVSEEHPNTGDAGQLCSLLLDDMVEYSRREPSSLQGRRGLSGDTLHVIAQIIADACKTQKRVFERVHMNGDKRSAYVPSHWSLPEDVLRRYKRCTSHAAVHMLMRSTRRLALGGLDLSSFAFLDYGTCNGELILPTSSTALKELSLPATSLTDDVLQHFLVPLTGALESVNLDHTQVTPTSVNALVAVNPYLCLLSLSQCRGIPVRDRRAYWDRHASTSECASPLTWSPVSSP</sequence>
<name>A8PUW3_MALGO</name>
<dbReference type="AlphaFoldDB" id="A8PUW3"/>
<dbReference type="VEuPathDB" id="FungiDB:MGL_0786"/>
<dbReference type="InParanoid" id="A8PUW3"/>
<dbReference type="InterPro" id="IPR032675">
    <property type="entry name" value="LRR_dom_sf"/>
</dbReference>
<dbReference type="GeneID" id="5856499"/>
<dbReference type="OMA" id="KCANARQ"/>
<evidence type="ECO:0008006" key="3">
    <source>
        <dbReference type="Google" id="ProtNLM"/>
    </source>
</evidence>
<dbReference type="Pfam" id="PF13516">
    <property type="entry name" value="LRR_6"/>
    <property type="match status" value="1"/>
</dbReference>
<evidence type="ECO:0000313" key="2">
    <source>
        <dbReference type="Proteomes" id="UP000008837"/>
    </source>
</evidence>
<dbReference type="KEGG" id="mgl:MGL_0786"/>
<accession>A8PUW3</accession>
<proteinExistence type="predicted"/>
<comment type="caution">
    <text evidence="1">The sequence shown here is derived from an EMBL/GenBank/DDBJ whole genome shotgun (WGS) entry which is preliminary data.</text>
</comment>
<dbReference type="SUPFAM" id="SSF52047">
    <property type="entry name" value="RNI-like"/>
    <property type="match status" value="2"/>
</dbReference>
<gene>
    <name evidence="1" type="ORF">MGL_0786</name>
</gene>
<reference evidence="1 2" key="1">
    <citation type="journal article" date="2007" name="Proc. Natl. Acad. Sci. U.S.A.">
        <title>Dandruff-associated Malassezia genomes reveal convergent and divergent virulence traits shared with plant and human fungal pathogens.</title>
        <authorList>
            <person name="Xu J."/>
            <person name="Saunders C.W."/>
            <person name="Hu P."/>
            <person name="Grant R.A."/>
            <person name="Boekhout T."/>
            <person name="Kuramae E.E."/>
            <person name="Kronstad J.W."/>
            <person name="Deangelis Y.M."/>
            <person name="Reeder N.L."/>
            <person name="Johnstone K.R."/>
            <person name="Leland M."/>
            <person name="Fieno A.M."/>
            <person name="Begley W.M."/>
            <person name="Sun Y."/>
            <person name="Lacey M.P."/>
            <person name="Chaudhary T."/>
            <person name="Keough T."/>
            <person name="Chu L."/>
            <person name="Sears R."/>
            <person name="Yuan B."/>
            <person name="Dawson T.L.Jr."/>
        </authorList>
    </citation>
    <scope>NUCLEOTIDE SEQUENCE [LARGE SCALE GENOMIC DNA]</scope>
    <source>
        <strain evidence="2">ATCC MYA-4612 / CBS 7966</strain>
    </source>
</reference>
<dbReference type="STRING" id="425265.A8PUW3"/>
<dbReference type="Gene3D" id="3.80.10.10">
    <property type="entry name" value="Ribonuclease Inhibitor"/>
    <property type="match status" value="2"/>
</dbReference>